<gene>
    <name evidence="1" type="ORF">SAMN05444682_108289</name>
</gene>
<name>A0A1I3Q7N9_9SPHI</name>
<keyword evidence="2" id="KW-1185">Reference proteome</keyword>
<dbReference type="RefSeq" id="WP_177195192.1">
    <property type="nucleotide sequence ID" value="NZ_FOQO01000008.1"/>
</dbReference>
<evidence type="ECO:0000313" key="2">
    <source>
        <dbReference type="Proteomes" id="UP000198670"/>
    </source>
</evidence>
<organism evidence="1 2">
    <name type="scientific">Parapedobacter indicus</name>
    <dbReference type="NCBI Taxonomy" id="1477437"/>
    <lineage>
        <taxon>Bacteria</taxon>
        <taxon>Pseudomonadati</taxon>
        <taxon>Bacteroidota</taxon>
        <taxon>Sphingobacteriia</taxon>
        <taxon>Sphingobacteriales</taxon>
        <taxon>Sphingobacteriaceae</taxon>
        <taxon>Parapedobacter</taxon>
    </lineage>
</organism>
<dbReference type="AlphaFoldDB" id="A0A1I3Q7N9"/>
<sequence length="54" mass="6258">MPIEIKELYVKAVVVADQSSLQPREPMNIAKLKREIADEVLRKLLQKLGQKNER</sequence>
<dbReference type="Proteomes" id="UP000198670">
    <property type="component" value="Unassembled WGS sequence"/>
</dbReference>
<evidence type="ECO:0000313" key="1">
    <source>
        <dbReference type="EMBL" id="SFJ29675.1"/>
    </source>
</evidence>
<dbReference type="EMBL" id="FOQO01000008">
    <property type="protein sequence ID" value="SFJ29675.1"/>
    <property type="molecule type" value="Genomic_DNA"/>
</dbReference>
<dbReference type="Pfam" id="PF19265">
    <property type="entry name" value="DUF5908"/>
    <property type="match status" value="1"/>
</dbReference>
<dbReference type="STRING" id="1477437.SAMN05444682_108289"/>
<accession>A0A1I3Q7N9</accession>
<protein>
    <submittedName>
        <fullName evidence="1">Uncharacterized protein</fullName>
    </submittedName>
</protein>
<reference evidence="1 2" key="1">
    <citation type="submission" date="2016-10" db="EMBL/GenBank/DDBJ databases">
        <authorList>
            <person name="de Groot N.N."/>
        </authorList>
    </citation>
    <scope>NUCLEOTIDE SEQUENCE [LARGE SCALE GENOMIC DNA]</scope>
    <source>
        <strain evidence="1 2">RK1</strain>
    </source>
</reference>
<proteinExistence type="predicted"/>
<dbReference type="InterPro" id="IPR045459">
    <property type="entry name" value="DUF5908"/>
</dbReference>